<dbReference type="NCBIfam" id="TIGR00604">
    <property type="entry name" value="rad3"/>
    <property type="match status" value="1"/>
</dbReference>
<keyword evidence="13" id="KW-0238">DNA-binding</keyword>
<evidence type="ECO:0000256" key="3">
    <source>
        <dbReference type="ARBA" id="ARBA00009146"/>
    </source>
</evidence>
<comment type="subcellular location">
    <subcellularLocation>
        <location evidence="2">Nucleus</location>
    </subcellularLocation>
</comment>
<dbReference type="InterPro" id="IPR014013">
    <property type="entry name" value="Helic_SF1/SF2_ATP-bd_DinG/Rad3"/>
</dbReference>
<dbReference type="FunFam" id="3.40.50.300:FF:000128">
    <property type="entry name" value="Putative DNA repair helicase RAD3"/>
    <property type="match status" value="1"/>
</dbReference>
<evidence type="ECO:0000256" key="17">
    <source>
        <dbReference type="ARBA" id="ARBA00044969"/>
    </source>
</evidence>
<reference evidence="21 22" key="1">
    <citation type="journal article" date="2015" name="Fungal Genet. Biol.">
        <title>Evolution of novel wood decay mechanisms in Agaricales revealed by the genome sequences of Fistulina hepatica and Cylindrobasidium torrendii.</title>
        <authorList>
            <person name="Floudas D."/>
            <person name="Held B.W."/>
            <person name="Riley R."/>
            <person name="Nagy L.G."/>
            <person name="Koehler G."/>
            <person name="Ransdell A.S."/>
            <person name="Younus H."/>
            <person name="Chow J."/>
            <person name="Chiniquy J."/>
            <person name="Lipzen A."/>
            <person name="Tritt A."/>
            <person name="Sun H."/>
            <person name="Haridas S."/>
            <person name="LaButti K."/>
            <person name="Ohm R.A."/>
            <person name="Kues U."/>
            <person name="Blanchette R.A."/>
            <person name="Grigoriev I.V."/>
            <person name="Minto R.E."/>
            <person name="Hibbett D.S."/>
        </authorList>
    </citation>
    <scope>NUCLEOTIDE SEQUENCE [LARGE SCALE GENOMIC DNA]</scope>
    <source>
        <strain evidence="21 22">FP15055 ss-10</strain>
    </source>
</reference>
<evidence type="ECO:0000256" key="9">
    <source>
        <dbReference type="ARBA" id="ARBA00022806"/>
    </source>
</evidence>
<dbReference type="OrthoDB" id="272481at2759"/>
<feature type="compositionally biased region" description="Acidic residues" evidence="19">
    <location>
        <begin position="770"/>
        <end position="780"/>
    </location>
</feature>
<sequence length="793" mass="90408">MKFFIDDLPVVFPYDRIYPEQYAYMCDLKRTLDAPGHCVLEMPSGTGKTVSLLSLIVSYQQNAPGVRRKLVYCSRTVPEIEKALAELKRLMAYRIEIAETEEERAREQSFTGIGLTSRKNLCIHPEVSKEKKGKVVDARCRDITNSAACKKGREDPGSVDLCDWHENLGKMEPGALIPPGIHTLADVLEYGREKVVCPYFTVRRMLPFVDIIIYSFHYMLDPKVAEQVSKEISKDAIVVFDEAHNIDNVCIESLSIDMTRPMLESATRSIDKLGEKIEEIKTTDAAKLQDEYARLVEGLQEDTPNDDDVDSFMTSPVLPEDLLHEAIPGNIRKAEHFMAFLKRFVEYLKTRMRIQHVVAETPLSFLQHLKDITYIERRPLRFCNDRLQSLIRTLEISRLDEHSALQKVASFATLVSTYEKGFLLILEPFETEHATVANPIFHFTCLDPSLAIKPVFENFSSVIITSGTISPLDMYPKMLQFAPVVQETYPMTLTRNAFLPLVITRGSDQVAVSSRFEVRNDPAVVRNFGSILVEYSKVVPDGIVAFFPSYLYMESIVAAWNDMGILNEVWKHKLIFVETPDANETSIALENYRRACDNGRGAVLLSVARGKVSEGIDFDHNYGRAVIMFGVPYQYTESRILRARLEYLRDAYRIRESEFLGFDAMRNAAQCVGRVLRGKTDWGLMVFADKRFSRADKRAKLPRWINQYITNAASNLSTDMAITLSKLFMRTISQNPNENQTGVSLWTLEDVHKAQAKQKQKDMEDAAKMDEEEDEFDDDGITDKMLMDFDDDD</sequence>
<evidence type="ECO:0000256" key="8">
    <source>
        <dbReference type="ARBA" id="ARBA00022801"/>
    </source>
</evidence>
<dbReference type="SMART" id="SM00491">
    <property type="entry name" value="HELICc2"/>
    <property type="match status" value="1"/>
</dbReference>
<keyword evidence="11" id="KW-0408">Iron</keyword>
<dbReference type="GO" id="GO:0003684">
    <property type="term" value="F:damaged DNA binding"/>
    <property type="evidence" value="ECO:0007669"/>
    <property type="project" value="TreeGrafter"/>
</dbReference>
<evidence type="ECO:0000256" key="15">
    <source>
        <dbReference type="ARBA" id="ARBA00023235"/>
    </source>
</evidence>
<evidence type="ECO:0000256" key="18">
    <source>
        <dbReference type="ARBA" id="ARBA00048954"/>
    </source>
</evidence>
<dbReference type="CDD" id="cd18788">
    <property type="entry name" value="SF2_C_XPD"/>
    <property type="match status" value="1"/>
</dbReference>
<dbReference type="Proteomes" id="UP000054007">
    <property type="component" value="Unassembled WGS sequence"/>
</dbReference>
<keyword evidence="6" id="KW-0547">Nucleotide-binding</keyword>
<feature type="compositionally biased region" description="Basic and acidic residues" evidence="19">
    <location>
        <begin position="756"/>
        <end position="769"/>
    </location>
</feature>
<dbReference type="GO" id="GO:0045951">
    <property type="term" value="P:positive regulation of mitotic recombination"/>
    <property type="evidence" value="ECO:0007669"/>
    <property type="project" value="TreeGrafter"/>
</dbReference>
<comment type="catalytic activity">
    <reaction evidence="18">
        <text>ATP + H2O = ADP + phosphate + H(+)</text>
        <dbReference type="Rhea" id="RHEA:13065"/>
        <dbReference type="ChEBI" id="CHEBI:15377"/>
        <dbReference type="ChEBI" id="CHEBI:15378"/>
        <dbReference type="ChEBI" id="CHEBI:30616"/>
        <dbReference type="ChEBI" id="CHEBI:43474"/>
        <dbReference type="ChEBI" id="CHEBI:456216"/>
        <dbReference type="EC" id="5.6.2.3"/>
    </reaction>
</comment>
<keyword evidence="14" id="KW-0234">DNA repair</keyword>
<dbReference type="STRING" id="1314674.A0A0D7BL18"/>
<evidence type="ECO:0000256" key="12">
    <source>
        <dbReference type="ARBA" id="ARBA00023014"/>
    </source>
</evidence>
<evidence type="ECO:0000256" key="5">
    <source>
        <dbReference type="ARBA" id="ARBA00022723"/>
    </source>
</evidence>
<name>A0A0D7BL18_9AGAR</name>
<dbReference type="GO" id="GO:0016818">
    <property type="term" value="F:hydrolase activity, acting on acid anhydrides, in phosphorus-containing anhydrides"/>
    <property type="evidence" value="ECO:0007669"/>
    <property type="project" value="InterPro"/>
</dbReference>
<accession>A0A0D7BL18</accession>
<dbReference type="GO" id="GO:0005524">
    <property type="term" value="F:ATP binding"/>
    <property type="evidence" value="ECO:0007669"/>
    <property type="project" value="UniProtKB-KW"/>
</dbReference>
<dbReference type="PROSITE" id="PS00690">
    <property type="entry name" value="DEAH_ATP_HELICASE"/>
    <property type="match status" value="1"/>
</dbReference>
<keyword evidence="8" id="KW-0378">Hydrolase</keyword>
<keyword evidence="10" id="KW-0067">ATP-binding</keyword>
<dbReference type="GO" id="GO:0000112">
    <property type="term" value="C:nucleotide-excision repair factor 3 complex"/>
    <property type="evidence" value="ECO:0007669"/>
    <property type="project" value="UniProtKB-ARBA"/>
</dbReference>
<keyword evidence="16" id="KW-0539">Nucleus</keyword>
<dbReference type="InterPro" id="IPR045028">
    <property type="entry name" value="DinG/Rad3-like"/>
</dbReference>
<dbReference type="PRINTS" id="PR00852">
    <property type="entry name" value="XRODRMPGMNTD"/>
</dbReference>
<dbReference type="InterPro" id="IPR010614">
    <property type="entry name" value="RAD3-like_helicase_DEAD"/>
</dbReference>
<dbReference type="Pfam" id="PF06733">
    <property type="entry name" value="DEAD_2"/>
    <property type="match status" value="1"/>
</dbReference>
<keyword evidence="5" id="KW-0479">Metal-binding</keyword>
<evidence type="ECO:0000259" key="20">
    <source>
        <dbReference type="PROSITE" id="PS51193"/>
    </source>
</evidence>
<dbReference type="PROSITE" id="PS51193">
    <property type="entry name" value="HELICASE_ATP_BIND_2"/>
    <property type="match status" value="1"/>
</dbReference>
<dbReference type="InterPro" id="IPR027417">
    <property type="entry name" value="P-loop_NTPase"/>
</dbReference>
<dbReference type="AlphaFoldDB" id="A0A0D7BL18"/>
<dbReference type="GO" id="GO:0006366">
    <property type="term" value="P:transcription by RNA polymerase II"/>
    <property type="evidence" value="ECO:0007669"/>
    <property type="project" value="TreeGrafter"/>
</dbReference>
<keyword evidence="4" id="KW-0004">4Fe-4S</keyword>
<gene>
    <name evidence="21" type="ORF">CYLTODRAFT_487681</name>
</gene>
<keyword evidence="22" id="KW-1185">Reference proteome</keyword>
<dbReference type="FunFam" id="3.40.50.300:FF:000381">
    <property type="entry name" value="TFIIH basal transcription factor complex helicase subunit"/>
    <property type="match status" value="1"/>
</dbReference>
<evidence type="ECO:0000256" key="14">
    <source>
        <dbReference type="ARBA" id="ARBA00023204"/>
    </source>
</evidence>
<evidence type="ECO:0000256" key="2">
    <source>
        <dbReference type="ARBA" id="ARBA00004123"/>
    </source>
</evidence>
<dbReference type="GO" id="GO:0006289">
    <property type="term" value="P:nucleotide-excision repair"/>
    <property type="evidence" value="ECO:0007669"/>
    <property type="project" value="InterPro"/>
</dbReference>
<keyword evidence="9 21" id="KW-0347">Helicase</keyword>
<dbReference type="Pfam" id="PF13307">
    <property type="entry name" value="Helicase_C_2"/>
    <property type="match status" value="1"/>
</dbReference>
<evidence type="ECO:0000313" key="22">
    <source>
        <dbReference type="Proteomes" id="UP000054007"/>
    </source>
</evidence>
<evidence type="ECO:0000256" key="4">
    <source>
        <dbReference type="ARBA" id="ARBA00022485"/>
    </source>
</evidence>
<dbReference type="InterPro" id="IPR010643">
    <property type="entry name" value="HBB"/>
</dbReference>
<evidence type="ECO:0000256" key="6">
    <source>
        <dbReference type="ARBA" id="ARBA00022741"/>
    </source>
</evidence>
<dbReference type="Gene3D" id="3.40.50.300">
    <property type="entry name" value="P-loop containing nucleotide triphosphate hydrolases"/>
    <property type="match status" value="2"/>
</dbReference>
<keyword evidence="15" id="KW-0413">Isomerase</keyword>
<dbReference type="InterPro" id="IPR006554">
    <property type="entry name" value="Helicase-like_DEXD_c2"/>
</dbReference>
<protein>
    <recommendedName>
        <fullName evidence="17">DNA 5'-3' helicase</fullName>
        <ecNumber evidence="17">5.6.2.3</ecNumber>
    </recommendedName>
</protein>
<evidence type="ECO:0000256" key="16">
    <source>
        <dbReference type="ARBA" id="ARBA00023242"/>
    </source>
</evidence>
<evidence type="ECO:0000256" key="1">
    <source>
        <dbReference type="ARBA" id="ARBA00001966"/>
    </source>
</evidence>
<dbReference type="Pfam" id="PF06777">
    <property type="entry name" value="HBB"/>
    <property type="match status" value="1"/>
</dbReference>
<evidence type="ECO:0000313" key="21">
    <source>
        <dbReference type="EMBL" id="KIY70915.1"/>
    </source>
</evidence>
<evidence type="ECO:0000256" key="19">
    <source>
        <dbReference type="SAM" id="MobiDB-lite"/>
    </source>
</evidence>
<dbReference type="FunFam" id="3.40.50.300:FF:000135">
    <property type="entry name" value="DNA repair helicase RAD3, putative"/>
    <property type="match status" value="1"/>
</dbReference>
<dbReference type="InterPro" id="IPR006555">
    <property type="entry name" value="ATP-dep_Helicase_C"/>
</dbReference>
<evidence type="ECO:0000256" key="11">
    <source>
        <dbReference type="ARBA" id="ARBA00023004"/>
    </source>
</evidence>
<dbReference type="InterPro" id="IPR013020">
    <property type="entry name" value="Rad3/Chl1-like"/>
</dbReference>
<dbReference type="PANTHER" id="PTHR11472:SF1">
    <property type="entry name" value="GENERAL TRANSCRIPTION AND DNA REPAIR FACTOR IIH HELICASE SUBUNIT XPD"/>
    <property type="match status" value="1"/>
</dbReference>
<dbReference type="PANTHER" id="PTHR11472">
    <property type="entry name" value="DNA REPAIR DEAD HELICASE RAD3/XP-D SUBFAMILY MEMBER"/>
    <property type="match status" value="1"/>
</dbReference>
<keyword evidence="7" id="KW-0227">DNA damage</keyword>
<dbReference type="InterPro" id="IPR002464">
    <property type="entry name" value="DNA/RNA_helicase_DEAH_CS"/>
</dbReference>
<feature type="region of interest" description="Disordered" evidence="19">
    <location>
        <begin position="756"/>
        <end position="793"/>
    </location>
</feature>
<dbReference type="InterPro" id="IPR001945">
    <property type="entry name" value="RAD3/XPD"/>
</dbReference>
<keyword evidence="12" id="KW-0411">Iron-sulfur</keyword>
<dbReference type="EMBL" id="KN880461">
    <property type="protein sequence ID" value="KIY70915.1"/>
    <property type="molecule type" value="Genomic_DNA"/>
</dbReference>
<proteinExistence type="inferred from homology"/>
<dbReference type="GO" id="GO:0046872">
    <property type="term" value="F:metal ion binding"/>
    <property type="evidence" value="ECO:0007669"/>
    <property type="project" value="UniProtKB-KW"/>
</dbReference>
<dbReference type="GO" id="GO:0051539">
    <property type="term" value="F:4 iron, 4 sulfur cluster binding"/>
    <property type="evidence" value="ECO:0007669"/>
    <property type="project" value="UniProtKB-KW"/>
</dbReference>
<evidence type="ECO:0000256" key="10">
    <source>
        <dbReference type="ARBA" id="ARBA00022840"/>
    </source>
</evidence>
<comment type="cofactor">
    <cofactor evidence="1">
        <name>[4Fe-4S] cluster</name>
        <dbReference type="ChEBI" id="CHEBI:49883"/>
    </cofactor>
</comment>
<dbReference type="SMART" id="SM00488">
    <property type="entry name" value="DEXDc2"/>
    <property type="match status" value="1"/>
</dbReference>
<comment type="similarity">
    <text evidence="3">Belongs to the helicase family. RAD3/XPD subfamily.</text>
</comment>
<organism evidence="21 22">
    <name type="scientific">Cylindrobasidium torrendii FP15055 ss-10</name>
    <dbReference type="NCBI Taxonomy" id="1314674"/>
    <lineage>
        <taxon>Eukaryota</taxon>
        <taxon>Fungi</taxon>
        <taxon>Dikarya</taxon>
        <taxon>Basidiomycota</taxon>
        <taxon>Agaricomycotina</taxon>
        <taxon>Agaricomycetes</taxon>
        <taxon>Agaricomycetidae</taxon>
        <taxon>Agaricales</taxon>
        <taxon>Marasmiineae</taxon>
        <taxon>Physalacriaceae</taxon>
        <taxon>Cylindrobasidium</taxon>
    </lineage>
</organism>
<dbReference type="GO" id="GO:0043139">
    <property type="term" value="F:5'-3' DNA helicase activity"/>
    <property type="evidence" value="ECO:0007669"/>
    <property type="project" value="UniProtKB-EC"/>
</dbReference>
<dbReference type="SUPFAM" id="SSF52540">
    <property type="entry name" value="P-loop containing nucleoside triphosphate hydrolases"/>
    <property type="match status" value="1"/>
</dbReference>
<evidence type="ECO:0000256" key="7">
    <source>
        <dbReference type="ARBA" id="ARBA00022763"/>
    </source>
</evidence>
<evidence type="ECO:0000256" key="13">
    <source>
        <dbReference type="ARBA" id="ARBA00023125"/>
    </source>
</evidence>
<feature type="domain" description="Helicase ATP-binding" evidence="20">
    <location>
        <begin position="7"/>
        <end position="292"/>
    </location>
</feature>
<dbReference type="EC" id="5.6.2.3" evidence="17"/>